<feature type="transmembrane region" description="Helical" evidence="1">
    <location>
        <begin position="67"/>
        <end position="88"/>
    </location>
</feature>
<evidence type="ECO:0000313" key="3">
    <source>
        <dbReference type="Proteomes" id="UP000004358"/>
    </source>
</evidence>
<organism evidence="2 3">
    <name type="scientific">Blastopirellula marina DSM 3645</name>
    <dbReference type="NCBI Taxonomy" id="314230"/>
    <lineage>
        <taxon>Bacteria</taxon>
        <taxon>Pseudomonadati</taxon>
        <taxon>Planctomycetota</taxon>
        <taxon>Planctomycetia</taxon>
        <taxon>Pirellulales</taxon>
        <taxon>Pirellulaceae</taxon>
        <taxon>Blastopirellula</taxon>
    </lineage>
</organism>
<dbReference type="RefSeq" id="WP_002655544.1">
    <property type="nucleotide sequence ID" value="NZ_CH672377.1"/>
</dbReference>
<evidence type="ECO:0000313" key="2">
    <source>
        <dbReference type="EMBL" id="EAQ82674.1"/>
    </source>
</evidence>
<feature type="transmembrane region" description="Helical" evidence="1">
    <location>
        <begin position="37"/>
        <end position="55"/>
    </location>
</feature>
<comment type="caution">
    <text evidence="2">The sequence shown here is derived from an EMBL/GenBank/DDBJ whole genome shotgun (WGS) entry which is preliminary data.</text>
</comment>
<sequence>MRYATYFHAWRLPAAVALLNLAVAITILGVATGHFYWRFPLSMSVLLGGAIYIIGQIRRRWAEEKRFHISLPEMVTLSTCIALFFAAANYDRKLQINNHRAGILGNIELLGASYEYGGAGLRISVDNPQFSDDDLPKLAAYLAMASDAKIPIERLEIYRHALTGRSRLLLLDMPLPHEAHIEGLPEKWEMEFRDAHPQTLVEYVPAPIQIENERILTTADVIDADLKEAASSGETPTSL</sequence>
<gene>
    <name evidence="2" type="ORF">DSM3645_09752</name>
</gene>
<name>A3ZLP1_9BACT</name>
<evidence type="ECO:0000256" key="1">
    <source>
        <dbReference type="SAM" id="Phobius"/>
    </source>
</evidence>
<reference evidence="2 3" key="1">
    <citation type="submission" date="2006-02" db="EMBL/GenBank/DDBJ databases">
        <authorList>
            <person name="Amann R."/>
            <person name="Ferriera S."/>
            <person name="Johnson J."/>
            <person name="Kravitz S."/>
            <person name="Halpern A."/>
            <person name="Remington K."/>
            <person name="Beeson K."/>
            <person name="Tran B."/>
            <person name="Rogers Y.-H."/>
            <person name="Friedman R."/>
            <person name="Venter J.C."/>
        </authorList>
    </citation>
    <scope>NUCLEOTIDE SEQUENCE [LARGE SCALE GENOMIC DNA]</scope>
    <source>
        <strain evidence="2 3">DSM 3645</strain>
    </source>
</reference>
<protein>
    <submittedName>
        <fullName evidence="2">Uncharacterized protein</fullName>
    </submittedName>
</protein>
<accession>A3ZLP1</accession>
<dbReference type="OrthoDB" id="267683at2"/>
<keyword evidence="1" id="KW-0472">Membrane</keyword>
<dbReference type="Proteomes" id="UP000004358">
    <property type="component" value="Unassembled WGS sequence"/>
</dbReference>
<keyword evidence="1" id="KW-1133">Transmembrane helix</keyword>
<feature type="transmembrane region" description="Helical" evidence="1">
    <location>
        <begin position="12"/>
        <end position="31"/>
    </location>
</feature>
<dbReference type="HOGENOM" id="CLU_1159343_0_0_0"/>
<proteinExistence type="predicted"/>
<dbReference type="EMBL" id="AANZ01000001">
    <property type="protein sequence ID" value="EAQ82674.1"/>
    <property type="molecule type" value="Genomic_DNA"/>
</dbReference>
<dbReference type="AlphaFoldDB" id="A3ZLP1"/>
<keyword evidence="1" id="KW-0812">Transmembrane</keyword>